<name>A0A1S3K754_LINAN</name>
<proteinExistence type="predicted"/>
<dbReference type="InterPro" id="IPR029044">
    <property type="entry name" value="Nucleotide-diphossugar_trans"/>
</dbReference>
<gene>
    <name evidence="3" type="primary">LOC106179275</name>
</gene>
<organism evidence="2 3">
    <name type="scientific">Lingula anatina</name>
    <name type="common">Brachiopod</name>
    <name type="synonym">Lingula unguis</name>
    <dbReference type="NCBI Taxonomy" id="7574"/>
    <lineage>
        <taxon>Eukaryota</taxon>
        <taxon>Metazoa</taxon>
        <taxon>Spiralia</taxon>
        <taxon>Lophotrochozoa</taxon>
        <taxon>Brachiopoda</taxon>
        <taxon>Linguliformea</taxon>
        <taxon>Lingulata</taxon>
        <taxon>Lingulida</taxon>
        <taxon>Linguloidea</taxon>
        <taxon>Lingulidae</taxon>
        <taxon>Lingula</taxon>
    </lineage>
</organism>
<reference evidence="3" key="1">
    <citation type="submission" date="2025-08" db="UniProtKB">
        <authorList>
            <consortium name="RefSeq"/>
        </authorList>
    </citation>
    <scope>IDENTIFICATION</scope>
    <source>
        <tissue evidence="3">Gonads</tissue>
    </source>
</reference>
<dbReference type="Pfam" id="PF07801">
    <property type="entry name" value="DUF1647"/>
    <property type="match status" value="1"/>
</dbReference>
<dbReference type="STRING" id="7574.A0A1S3K754"/>
<dbReference type="OrthoDB" id="5954868at2759"/>
<dbReference type="Proteomes" id="UP000085678">
    <property type="component" value="Unplaced"/>
</dbReference>
<dbReference type="RefSeq" id="XP_013418274.1">
    <property type="nucleotide sequence ID" value="XM_013562820.1"/>
</dbReference>
<feature type="transmembrane region" description="Helical" evidence="1">
    <location>
        <begin position="27"/>
        <end position="48"/>
    </location>
</feature>
<keyword evidence="2" id="KW-1185">Reference proteome</keyword>
<dbReference type="PANTHER" id="PTHR31389">
    <property type="entry name" value="LD39211P"/>
    <property type="match status" value="1"/>
</dbReference>
<dbReference type="GeneID" id="106179275"/>
<dbReference type="AlphaFoldDB" id="A0A1S3K754"/>
<keyword evidence="1" id="KW-1133">Transmembrane helix</keyword>
<dbReference type="InterPro" id="IPR012444">
    <property type="entry name" value="DUF1647"/>
</dbReference>
<dbReference type="PANTHER" id="PTHR31389:SF4">
    <property type="entry name" value="LD39211P"/>
    <property type="match status" value="1"/>
</dbReference>
<dbReference type="KEGG" id="lak:106179275"/>
<dbReference type="SUPFAM" id="SSF53448">
    <property type="entry name" value="Nucleotide-diphospho-sugar transferases"/>
    <property type="match status" value="1"/>
</dbReference>
<evidence type="ECO:0000256" key="1">
    <source>
        <dbReference type="SAM" id="Phobius"/>
    </source>
</evidence>
<keyword evidence="1" id="KW-0472">Membrane</keyword>
<evidence type="ECO:0000313" key="3">
    <source>
        <dbReference type="RefSeq" id="XP_013418274.1"/>
    </source>
</evidence>
<protein>
    <submittedName>
        <fullName evidence="3">Uncharacterized protein LOC106179275 isoform X1</fullName>
    </submittedName>
</protein>
<accession>A0A1S3K754</accession>
<keyword evidence="1" id="KW-0812">Transmembrane</keyword>
<sequence>MSAWHLKVLRGSYRTQKAKMKRKCRPVIFTIVWTLIGCSFVSIITQSFRQCKTCYPSTKNLNLETKVGTFQTPSASPTVRAMSNEKVTSKVASTRVPEIATAVSKVSHYLQNVPFTLVTGADSFYFGGLANLVGSIHFWEPKRNIVVYDFGLEQKQISKIKTWCKTKLVTFDFKNKPEHVSNLLLYAWKPLVIKEAVDRFGKIFWLDAGCDVRGPLNKVDEYLRQDGHFFVQGQDTDMTGFVHHKMFDYFQQPRTQFKGKYSFAGGISGWVKDSHAYTTVLPRWTSCALDVACIAPKGSSMGNHRFDQAALSILMYSSGIKVTAHTELLAAERRQLKSNQHDPSTYVIYTARGRSSDYKADLCRNTSVFIPTTTGLWSTI</sequence>
<evidence type="ECO:0000313" key="2">
    <source>
        <dbReference type="Proteomes" id="UP000085678"/>
    </source>
</evidence>
<dbReference type="InParanoid" id="A0A1S3K754"/>